<keyword evidence="1" id="KW-0812">Transmembrane</keyword>
<reference evidence="2 3" key="1">
    <citation type="submission" date="2019-01" db="EMBL/GenBank/DDBJ databases">
        <title>Bacillus sp. M5HDSG1-1, whole genome shotgun sequence.</title>
        <authorList>
            <person name="Tuo L."/>
        </authorList>
    </citation>
    <scope>NUCLEOTIDE SEQUENCE [LARGE SCALE GENOMIC DNA]</scope>
    <source>
        <strain evidence="2 3">M5HDSG1-1</strain>
    </source>
</reference>
<evidence type="ECO:0000313" key="2">
    <source>
        <dbReference type="EMBL" id="RVT59154.1"/>
    </source>
</evidence>
<feature type="transmembrane region" description="Helical" evidence="1">
    <location>
        <begin position="291"/>
        <end position="310"/>
    </location>
</feature>
<evidence type="ECO:0000256" key="1">
    <source>
        <dbReference type="SAM" id="Phobius"/>
    </source>
</evidence>
<dbReference type="EMBL" id="RZTZ01000010">
    <property type="protein sequence ID" value="RVT59154.1"/>
    <property type="molecule type" value="Genomic_DNA"/>
</dbReference>
<feature type="transmembrane region" description="Helical" evidence="1">
    <location>
        <begin position="229"/>
        <end position="262"/>
    </location>
</feature>
<feature type="transmembrane region" description="Helical" evidence="1">
    <location>
        <begin position="128"/>
        <end position="147"/>
    </location>
</feature>
<keyword evidence="3" id="KW-1185">Reference proteome</keyword>
<name>A0A3S2UDT3_9BACI</name>
<evidence type="ECO:0000313" key="3">
    <source>
        <dbReference type="Proteomes" id="UP000288024"/>
    </source>
</evidence>
<dbReference type="GeneID" id="87617914"/>
<keyword evidence="1" id="KW-0472">Membrane</keyword>
<dbReference type="Proteomes" id="UP000288024">
    <property type="component" value="Unassembled WGS sequence"/>
</dbReference>
<organism evidence="2 3">
    <name type="scientific">Niallia taxi</name>
    <dbReference type="NCBI Taxonomy" id="2499688"/>
    <lineage>
        <taxon>Bacteria</taxon>
        <taxon>Bacillati</taxon>
        <taxon>Bacillota</taxon>
        <taxon>Bacilli</taxon>
        <taxon>Bacillales</taxon>
        <taxon>Bacillaceae</taxon>
        <taxon>Niallia</taxon>
    </lineage>
</organism>
<keyword evidence="1" id="KW-1133">Transmembrane helix</keyword>
<feature type="transmembrane region" description="Helical" evidence="1">
    <location>
        <begin position="153"/>
        <end position="169"/>
    </location>
</feature>
<feature type="transmembrane region" description="Helical" evidence="1">
    <location>
        <begin position="6"/>
        <end position="22"/>
    </location>
</feature>
<accession>A0A3S2UDT3</accession>
<dbReference type="RefSeq" id="WP_127740240.1">
    <property type="nucleotide sequence ID" value="NZ_CAJCKN010000003.1"/>
</dbReference>
<feature type="transmembrane region" description="Helical" evidence="1">
    <location>
        <begin position="29"/>
        <end position="48"/>
    </location>
</feature>
<sequence>MKNPIVAFILAFFPGGGLFYIGKRIRGSLYGAAVFGLAVFSILLLSMAGYMDEIVIVLVFIGLLIYCISILDTFITTSRYFKRQVLPGGQEDKTVLVNTIESQRFYTIVLSFIPGLGHIQLGLMYRGITLLSTFLGLIIMVLFVSFLTGAGEFLLFLAILPVIWVYGFFDVMQQFVKKQNGEELVDQTIFQDFEQNREDGKKSKIIATFLSIFPGAGHLYLGLQQRGLQLMAAFLFAIFLINELYLGIFLFLIPIIWFYSFFDGLQKASRIGEAELEDTPVIAYLTNYQKWVGIGLLLVGFYYMTVNILLPVFSTRLQLLLGIDLQFLFYHYFQTGVVCIVLIFGGLRVLAGNKNKIKTDNRQ</sequence>
<feature type="transmembrane region" description="Helical" evidence="1">
    <location>
        <begin position="54"/>
        <end position="75"/>
    </location>
</feature>
<dbReference type="AlphaFoldDB" id="A0A3S2UDT3"/>
<feature type="transmembrane region" description="Helical" evidence="1">
    <location>
        <begin position="205"/>
        <end position="223"/>
    </location>
</feature>
<evidence type="ECO:0008006" key="4">
    <source>
        <dbReference type="Google" id="ProtNLM"/>
    </source>
</evidence>
<proteinExistence type="predicted"/>
<feature type="transmembrane region" description="Helical" evidence="1">
    <location>
        <begin position="330"/>
        <end position="351"/>
    </location>
</feature>
<gene>
    <name evidence="2" type="ORF">EM808_20455</name>
</gene>
<protein>
    <recommendedName>
        <fullName evidence="4">Multi-TM2 domain-containing protein</fullName>
    </recommendedName>
</protein>
<comment type="caution">
    <text evidence="2">The sequence shown here is derived from an EMBL/GenBank/DDBJ whole genome shotgun (WGS) entry which is preliminary data.</text>
</comment>